<evidence type="ECO:0000256" key="3">
    <source>
        <dbReference type="ARBA" id="ARBA00022679"/>
    </source>
</evidence>
<gene>
    <name evidence="7" type="primary">Atg10</name>
    <name evidence="7" type="ORF">TNIN_413431</name>
</gene>
<dbReference type="PANTHER" id="PTHR14957:SF1">
    <property type="entry name" value="UBIQUITIN-LIKE-CONJUGATING ENZYME ATG10"/>
    <property type="match status" value="1"/>
</dbReference>
<evidence type="ECO:0000256" key="5">
    <source>
        <dbReference type="ARBA" id="ARBA00023006"/>
    </source>
</evidence>
<name>A0A8X6YV33_9ARAC</name>
<keyword evidence="5" id="KW-0072">Autophagy</keyword>
<dbReference type="InterPro" id="IPR007135">
    <property type="entry name" value="Atg3/Atg10"/>
</dbReference>
<reference evidence="7" key="1">
    <citation type="submission" date="2020-08" db="EMBL/GenBank/DDBJ databases">
        <title>Multicomponent nature underlies the extraordinary mechanical properties of spider dragline silk.</title>
        <authorList>
            <person name="Kono N."/>
            <person name="Nakamura H."/>
            <person name="Mori M."/>
            <person name="Yoshida Y."/>
            <person name="Ohtoshi R."/>
            <person name="Malay A.D."/>
            <person name="Moran D.A.P."/>
            <person name="Tomita M."/>
            <person name="Numata K."/>
            <person name="Arakawa K."/>
        </authorList>
    </citation>
    <scope>NUCLEOTIDE SEQUENCE</scope>
</reference>
<dbReference type="GO" id="GO:0005829">
    <property type="term" value="C:cytosol"/>
    <property type="evidence" value="ECO:0007669"/>
    <property type="project" value="TreeGrafter"/>
</dbReference>
<dbReference type="GO" id="GO:0000422">
    <property type="term" value="P:autophagy of mitochondrion"/>
    <property type="evidence" value="ECO:0007669"/>
    <property type="project" value="TreeGrafter"/>
</dbReference>
<evidence type="ECO:0000313" key="7">
    <source>
        <dbReference type="EMBL" id="GFY77670.1"/>
    </source>
</evidence>
<dbReference type="EMBL" id="BMAV01022563">
    <property type="protein sequence ID" value="GFY77670.1"/>
    <property type="molecule type" value="Genomic_DNA"/>
</dbReference>
<dbReference type="Pfam" id="PF03987">
    <property type="entry name" value="Autophagy_act_C"/>
    <property type="match status" value="1"/>
</dbReference>
<dbReference type="OrthoDB" id="4089664at2759"/>
<keyword evidence="4" id="KW-0833">Ubl conjugation pathway</keyword>
<organism evidence="7 8">
    <name type="scientific">Trichonephila inaurata madagascariensis</name>
    <dbReference type="NCBI Taxonomy" id="2747483"/>
    <lineage>
        <taxon>Eukaryota</taxon>
        <taxon>Metazoa</taxon>
        <taxon>Ecdysozoa</taxon>
        <taxon>Arthropoda</taxon>
        <taxon>Chelicerata</taxon>
        <taxon>Arachnida</taxon>
        <taxon>Araneae</taxon>
        <taxon>Araneomorphae</taxon>
        <taxon>Entelegynae</taxon>
        <taxon>Araneoidea</taxon>
        <taxon>Nephilidae</taxon>
        <taxon>Trichonephila</taxon>
        <taxon>Trichonephila inaurata</taxon>
    </lineage>
</organism>
<accession>A0A8X6YV33</accession>
<evidence type="ECO:0000256" key="1">
    <source>
        <dbReference type="ARBA" id="ARBA00005696"/>
    </source>
</evidence>
<dbReference type="GO" id="GO:0000045">
    <property type="term" value="P:autophagosome assembly"/>
    <property type="evidence" value="ECO:0007669"/>
    <property type="project" value="TreeGrafter"/>
</dbReference>
<keyword evidence="8" id="KW-1185">Reference proteome</keyword>
<dbReference type="Proteomes" id="UP000886998">
    <property type="component" value="Unassembled WGS sequence"/>
</dbReference>
<dbReference type="PANTHER" id="PTHR14957">
    <property type="entry name" value="UBIQUITIN-LIKE-CONJUGATING ENZYME ATG10"/>
    <property type="match status" value="1"/>
</dbReference>
<protein>
    <recommendedName>
        <fullName evidence="2">Ubiquitin-like-conjugating enzyme ATG10</fullName>
    </recommendedName>
    <alternativeName>
        <fullName evidence="6">Autophagy-related protein 10</fullName>
    </alternativeName>
</protein>
<evidence type="ECO:0000313" key="8">
    <source>
        <dbReference type="Proteomes" id="UP000886998"/>
    </source>
</evidence>
<keyword evidence="3" id="KW-0808">Transferase</keyword>
<evidence type="ECO:0000256" key="4">
    <source>
        <dbReference type="ARBA" id="ARBA00022786"/>
    </source>
</evidence>
<evidence type="ECO:0000256" key="6">
    <source>
        <dbReference type="ARBA" id="ARBA00029833"/>
    </source>
</evidence>
<sequence length="201" mass="23474">MKFHDRNCVRDFYNCLKQMTLEFEKFKTFATDFASISSKLGDEWILRTSKIGKLEEIYLEKRIIKPFNEESEIINDSDKCDEPENFNPKYTVFVYHIIYSHSYSVPVLWFTAQHEDGKLLSLEELWKQIPSCFKNSEPDSKWNTLTQQEHPVLGIPYFMVHPCYTADLLSACHSSNYIISWLSIVGPVAGLTLSLNYAKYT</sequence>
<comment type="caution">
    <text evidence="7">The sequence shown here is derived from an EMBL/GenBank/DDBJ whole genome shotgun (WGS) entry which is preliminary data.</text>
</comment>
<dbReference type="AlphaFoldDB" id="A0A8X6YV33"/>
<proteinExistence type="inferred from homology"/>
<dbReference type="GO" id="GO:0032446">
    <property type="term" value="P:protein modification by small protein conjugation"/>
    <property type="evidence" value="ECO:0007669"/>
    <property type="project" value="TreeGrafter"/>
</dbReference>
<dbReference type="GO" id="GO:0061651">
    <property type="term" value="F:Atg12 conjugating enzyme activity"/>
    <property type="evidence" value="ECO:0007669"/>
    <property type="project" value="TreeGrafter"/>
</dbReference>
<evidence type="ECO:0000256" key="2">
    <source>
        <dbReference type="ARBA" id="ARBA00021099"/>
    </source>
</evidence>
<comment type="similarity">
    <text evidence="1">Belongs to the ATG10 family.</text>
</comment>
<dbReference type="Gene3D" id="3.30.1460.50">
    <property type="match status" value="1"/>
</dbReference>